<dbReference type="PANTHER" id="PTHR35603:SF1">
    <property type="entry name" value="OUTER MEMBRANE LIPOPROTEIN SLYB"/>
    <property type="match status" value="1"/>
</dbReference>
<keyword evidence="2 6" id="KW-0732">Signal</keyword>
<sequence length="153" mass="15405">MGMRLGVLALMVTALAGCANTSTLSGDVYSSSQARTAQSVQFGTIVSVRPVRIQAESSGIVGGLGGAVVGGLLGSTIGGGTGQDIATAGGAIAGAAVGKRIEDSMNQVDGVEMEIQREDGSRIVVVQRANPRFQPGVRVRMVGSNSNMTVSPL</sequence>
<feature type="chain" id="PRO_5041072927" evidence="6">
    <location>
        <begin position="20"/>
        <end position="153"/>
    </location>
</feature>
<dbReference type="Proteomes" id="UP000664658">
    <property type="component" value="Unassembled WGS sequence"/>
</dbReference>
<comment type="subcellular location">
    <subcellularLocation>
        <location evidence="1">Cell outer membrane</location>
        <topology evidence="1">Lipid-anchor</topology>
    </subcellularLocation>
</comment>
<dbReference type="PROSITE" id="PS51257">
    <property type="entry name" value="PROKAR_LIPOPROTEIN"/>
    <property type="match status" value="1"/>
</dbReference>
<name>A0A379CLU3_PLESH</name>
<evidence type="ECO:0000256" key="3">
    <source>
        <dbReference type="ARBA" id="ARBA00023136"/>
    </source>
</evidence>
<dbReference type="AlphaFoldDB" id="A0A379CLU3"/>
<dbReference type="RefSeq" id="WP_010861944.1">
    <property type="nucleotide sequence ID" value="NZ_CP050969.1"/>
</dbReference>
<dbReference type="Pfam" id="PF05433">
    <property type="entry name" value="Rick_17kDa_Anti"/>
    <property type="match status" value="1"/>
</dbReference>
<protein>
    <submittedName>
        <fullName evidence="8">Glycine zipper 2TM domain-containing protein</fullName>
    </submittedName>
</protein>
<feature type="signal peptide" evidence="6">
    <location>
        <begin position="1"/>
        <end position="19"/>
    </location>
</feature>
<dbReference type="InterPro" id="IPR051407">
    <property type="entry name" value="Bact_OM_lipoprot/Surf_antigen"/>
</dbReference>
<evidence type="ECO:0000313" key="9">
    <source>
        <dbReference type="Proteomes" id="UP000664658"/>
    </source>
</evidence>
<comment type="caution">
    <text evidence="8">The sequence shown here is derived from an EMBL/GenBank/DDBJ whole genome shotgun (WGS) entry which is preliminary data.</text>
</comment>
<dbReference type="InterPro" id="IPR008816">
    <property type="entry name" value="Gly_zipper_2TM_dom"/>
</dbReference>
<accession>A0A379CLU3</accession>
<evidence type="ECO:0000256" key="1">
    <source>
        <dbReference type="ARBA" id="ARBA00004459"/>
    </source>
</evidence>
<keyword evidence="5" id="KW-0449">Lipoprotein</keyword>
<evidence type="ECO:0000256" key="6">
    <source>
        <dbReference type="SAM" id="SignalP"/>
    </source>
</evidence>
<proteinExistence type="predicted"/>
<evidence type="ECO:0000256" key="5">
    <source>
        <dbReference type="ARBA" id="ARBA00023288"/>
    </source>
</evidence>
<feature type="domain" description="Glycine zipper 2TM" evidence="7">
    <location>
        <begin position="62"/>
        <end position="101"/>
    </location>
</feature>
<evidence type="ECO:0000259" key="7">
    <source>
        <dbReference type="Pfam" id="PF05433"/>
    </source>
</evidence>
<evidence type="ECO:0000313" key="8">
    <source>
        <dbReference type="EMBL" id="MBO1108361.1"/>
    </source>
</evidence>
<keyword evidence="4" id="KW-0564">Palmitate</keyword>
<dbReference type="PANTHER" id="PTHR35603">
    <property type="match status" value="1"/>
</dbReference>
<dbReference type="KEGG" id="pshi:SAMEA2665130_1114"/>
<reference evidence="8" key="1">
    <citation type="submission" date="2021-03" db="EMBL/GenBank/DDBJ databases">
        <title>Plesiomonas shigelloides zfcc0051, isolated from zebrafish feces.</title>
        <authorList>
            <person name="Vanderhoek Z."/>
            <person name="Gaulke C."/>
        </authorList>
    </citation>
    <scope>NUCLEOTIDE SEQUENCE</scope>
    <source>
        <strain evidence="8">Zfcc0051</strain>
    </source>
</reference>
<dbReference type="GO" id="GO:0009279">
    <property type="term" value="C:cell outer membrane"/>
    <property type="evidence" value="ECO:0007669"/>
    <property type="project" value="UniProtKB-SubCell"/>
</dbReference>
<evidence type="ECO:0000256" key="2">
    <source>
        <dbReference type="ARBA" id="ARBA00022729"/>
    </source>
</evidence>
<gene>
    <name evidence="8" type="ORF">J2R62_09015</name>
</gene>
<evidence type="ECO:0000256" key="4">
    <source>
        <dbReference type="ARBA" id="ARBA00023139"/>
    </source>
</evidence>
<keyword evidence="3" id="KW-0472">Membrane</keyword>
<dbReference type="EMBL" id="JAFNAA010000008">
    <property type="protein sequence ID" value="MBO1108361.1"/>
    <property type="molecule type" value="Genomic_DNA"/>
</dbReference>
<organism evidence="8 9">
    <name type="scientific">Plesiomonas shigelloides</name>
    <name type="common">Aeromonas shigelloides</name>
    <dbReference type="NCBI Taxonomy" id="703"/>
    <lineage>
        <taxon>Bacteria</taxon>
        <taxon>Pseudomonadati</taxon>
        <taxon>Pseudomonadota</taxon>
        <taxon>Gammaproteobacteria</taxon>
        <taxon>Enterobacterales</taxon>
        <taxon>Enterobacteriaceae</taxon>
        <taxon>Plesiomonas</taxon>
    </lineage>
</organism>